<dbReference type="EMBL" id="BRZM01003102">
    <property type="protein sequence ID" value="GLD45486.1"/>
    <property type="molecule type" value="Genomic_DNA"/>
</dbReference>
<dbReference type="GO" id="GO:0005516">
    <property type="term" value="F:calmodulin binding"/>
    <property type="evidence" value="ECO:0007669"/>
    <property type="project" value="TreeGrafter"/>
</dbReference>
<dbReference type="PANTHER" id="PTHR10480">
    <property type="entry name" value="PROTEIN UNC-13 HOMOLOG"/>
    <property type="match status" value="1"/>
</dbReference>
<dbReference type="AlphaFoldDB" id="A0AAD3M0Y1"/>
<dbReference type="PANTHER" id="PTHR10480:SF14">
    <property type="entry name" value="PROTEIN UNC-13 HOMOLOG B-LIKE"/>
    <property type="match status" value="1"/>
</dbReference>
<gene>
    <name evidence="1" type="ORF">AKAME5_002690500</name>
</gene>
<keyword evidence="2" id="KW-1185">Reference proteome</keyword>
<dbReference type="GO" id="GO:0099525">
    <property type="term" value="P:presynaptic dense core vesicle exocytosis"/>
    <property type="evidence" value="ECO:0007669"/>
    <property type="project" value="TreeGrafter"/>
</dbReference>
<reference evidence="1" key="1">
    <citation type="submission" date="2022-08" db="EMBL/GenBank/DDBJ databases">
        <title>Genome sequencing of akame (Lates japonicus).</title>
        <authorList>
            <person name="Hashiguchi Y."/>
            <person name="Takahashi H."/>
        </authorList>
    </citation>
    <scope>NUCLEOTIDE SEQUENCE</scope>
    <source>
        <strain evidence="1">Kochi</strain>
    </source>
</reference>
<proteinExistence type="predicted"/>
<accession>A0AAD3M0Y1</accession>
<dbReference type="GO" id="GO:0098831">
    <property type="term" value="C:presynaptic active zone cytoplasmic component"/>
    <property type="evidence" value="ECO:0007669"/>
    <property type="project" value="TreeGrafter"/>
</dbReference>
<dbReference type="GO" id="GO:0030672">
    <property type="term" value="C:synaptic vesicle membrane"/>
    <property type="evidence" value="ECO:0007669"/>
    <property type="project" value="TreeGrafter"/>
</dbReference>
<dbReference type="GO" id="GO:0019992">
    <property type="term" value="F:diacylglycerol binding"/>
    <property type="evidence" value="ECO:0007669"/>
    <property type="project" value="InterPro"/>
</dbReference>
<organism evidence="1 2">
    <name type="scientific">Lates japonicus</name>
    <name type="common">Japanese lates</name>
    <dbReference type="NCBI Taxonomy" id="270547"/>
    <lineage>
        <taxon>Eukaryota</taxon>
        <taxon>Metazoa</taxon>
        <taxon>Chordata</taxon>
        <taxon>Craniata</taxon>
        <taxon>Vertebrata</taxon>
        <taxon>Euteleostomi</taxon>
        <taxon>Actinopterygii</taxon>
        <taxon>Neopterygii</taxon>
        <taxon>Teleostei</taxon>
        <taxon>Neoteleostei</taxon>
        <taxon>Acanthomorphata</taxon>
        <taxon>Carangaria</taxon>
        <taxon>Carangaria incertae sedis</taxon>
        <taxon>Centropomidae</taxon>
        <taxon>Lates</taxon>
    </lineage>
</organism>
<dbReference type="Proteomes" id="UP001279410">
    <property type="component" value="Unassembled WGS sequence"/>
</dbReference>
<dbReference type="GO" id="GO:0017075">
    <property type="term" value="F:syntaxin-1 binding"/>
    <property type="evidence" value="ECO:0007669"/>
    <property type="project" value="TreeGrafter"/>
</dbReference>
<protein>
    <submittedName>
        <fullName evidence="1">Protein unc-13 homolog B-like protein</fullName>
    </submittedName>
</protein>
<dbReference type="InterPro" id="IPR027080">
    <property type="entry name" value="Unc-13"/>
</dbReference>
<evidence type="ECO:0000313" key="2">
    <source>
        <dbReference type="Proteomes" id="UP001279410"/>
    </source>
</evidence>
<name>A0AAD3M0Y1_LATJO</name>
<dbReference type="GO" id="GO:0016081">
    <property type="term" value="P:synaptic vesicle docking"/>
    <property type="evidence" value="ECO:0007669"/>
    <property type="project" value="TreeGrafter"/>
</dbReference>
<comment type="caution">
    <text evidence="1">The sequence shown here is derived from an EMBL/GenBank/DDBJ whole genome shotgun (WGS) entry which is preliminary data.</text>
</comment>
<feature type="non-terminal residue" evidence="1">
    <location>
        <position position="161"/>
    </location>
</feature>
<dbReference type="GO" id="GO:0043195">
    <property type="term" value="C:terminal bouton"/>
    <property type="evidence" value="ECO:0007669"/>
    <property type="project" value="TreeGrafter"/>
</dbReference>
<dbReference type="GO" id="GO:0061789">
    <property type="term" value="P:dense core granule priming"/>
    <property type="evidence" value="ECO:0007669"/>
    <property type="project" value="TreeGrafter"/>
</dbReference>
<dbReference type="GO" id="GO:0035249">
    <property type="term" value="P:synaptic transmission, glutamatergic"/>
    <property type="evidence" value="ECO:0007669"/>
    <property type="project" value="TreeGrafter"/>
</dbReference>
<dbReference type="GO" id="GO:0016082">
    <property type="term" value="P:synaptic vesicle priming"/>
    <property type="evidence" value="ECO:0007669"/>
    <property type="project" value="TreeGrafter"/>
</dbReference>
<dbReference type="GO" id="GO:0031594">
    <property type="term" value="C:neuromuscular junction"/>
    <property type="evidence" value="ECO:0007669"/>
    <property type="project" value="TreeGrafter"/>
</dbReference>
<dbReference type="GO" id="GO:0042734">
    <property type="term" value="C:presynaptic membrane"/>
    <property type="evidence" value="ECO:0007669"/>
    <property type="project" value="TreeGrafter"/>
</dbReference>
<evidence type="ECO:0000313" key="1">
    <source>
        <dbReference type="EMBL" id="GLD45486.1"/>
    </source>
</evidence>
<sequence>NMFHFSTDVEGGGVVKIPGAQGDDAWKVYFDEVQQEIVDEFAMRYGIESIYQAMTHFSCLSSKYMLSGVPAVMSTLLANINAFYAHPTASTNVSAPARFAASNFGCRLQLSYRSVIYERLQAACSCFNGSVDADTLTLTVGCNRAGVFLGCRLGKKPRWIG</sequence>